<evidence type="ECO:0000313" key="1">
    <source>
        <dbReference type="EMBL" id="EQD77719.1"/>
    </source>
</evidence>
<feature type="non-terminal residue" evidence="1">
    <location>
        <position position="74"/>
    </location>
</feature>
<proteinExistence type="predicted"/>
<protein>
    <submittedName>
        <fullName evidence="1">Flagellar protein export ATPase FliI</fullName>
    </submittedName>
</protein>
<gene>
    <name evidence="1" type="ORF">B1A_02808</name>
</gene>
<reference evidence="1" key="2">
    <citation type="journal article" date="2014" name="ISME J.">
        <title>Microbial stratification in low pH oxic and suboxic macroscopic growths along an acid mine drainage.</title>
        <authorList>
            <person name="Mendez-Garcia C."/>
            <person name="Mesa V."/>
            <person name="Sprenger R.R."/>
            <person name="Richter M."/>
            <person name="Diez M.S."/>
            <person name="Solano J."/>
            <person name="Bargiela R."/>
            <person name="Golyshina O.V."/>
            <person name="Manteca A."/>
            <person name="Ramos J.L."/>
            <person name="Gallego J.R."/>
            <person name="Llorente I."/>
            <person name="Martins Dos Santos V.A."/>
            <person name="Jensen O.N."/>
            <person name="Pelaez A.I."/>
            <person name="Sanchez J."/>
            <person name="Ferrer M."/>
        </authorList>
    </citation>
    <scope>NUCLEOTIDE SEQUENCE</scope>
</reference>
<keyword evidence="1" id="KW-0969">Cilium</keyword>
<sequence length="74" mass="7895">MTISDRNEGWRESLAAARDAVALTNPLQVSGQLVKATGLVMEAVGLRLPVGSTCVIELPHHRIEAEVVGFAGER</sequence>
<dbReference type="AlphaFoldDB" id="T1D8G9"/>
<organism evidence="1">
    <name type="scientific">mine drainage metagenome</name>
    <dbReference type="NCBI Taxonomy" id="410659"/>
    <lineage>
        <taxon>unclassified sequences</taxon>
        <taxon>metagenomes</taxon>
        <taxon>ecological metagenomes</taxon>
    </lineage>
</organism>
<keyword evidence="1" id="KW-0282">Flagellum</keyword>
<name>T1D8G9_9ZZZZ</name>
<accession>T1D8G9</accession>
<reference evidence="1" key="1">
    <citation type="submission" date="2013-08" db="EMBL/GenBank/DDBJ databases">
        <authorList>
            <person name="Mendez C."/>
            <person name="Richter M."/>
            <person name="Ferrer M."/>
            <person name="Sanchez J."/>
        </authorList>
    </citation>
    <scope>NUCLEOTIDE SEQUENCE</scope>
</reference>
<comment type="caution">
    <text evidence="1">The sequence shown here is derived from an EMBL/GenBank/DDBJ whole genome shotgun (WGS) entry which is preliminary data.</text>
</comment>
<keyword evidence="1" id="KW-0966">Cell projection</keyword>
<dbReference type="EMBL" id="AUZX01002075">
    <property type="protein sequence ID" value="EQD77719.1"/>
    <property type="molecule type" value="Genomic_DNA"/>
</dbReference>